<keyword evidence="4 7" id="KW-1133">Transmembrane helix</keyword>
<protein>
    <recommendedName>
        <fullName evidence="9">DEX1 C-terminal domain-containing protein</fullName>
    </recommendedName>
</protein>
<dbReference type="PANTHER" id="PTHR21419">
    <property type="match status" value="1"/>
</dbReference>
<dbReference type="Pfam" id="PF23722">
    <property type="entry name" value="Beta-sand_DEX1"/>
    <property type="match status" value="1"/>
</dbReference>
<dbReference type="SUPFAM" id="SSF69318">
    <property type="entry name" value="Integrin alpha N-terminal domain"/>
    <property type="match status" value="1"/>
</dbReference>
<feature type="region of interest" description="Disordered" evidence="6">
    <location>
        <begin position="189"/>
        <end position="247"/>
    </location>
</feature>
<dbReference type="InterPro" id="IPR056376">
    <property type="entry name" value="DEX1_C"/>
</dbReference>
<feature type="transmembrane region" description="Helical" evidence="7">
    <location>
        <begin position="871"/>
        <end position="891"/>
    </location>
</feature>
<evidence type="ECO:0000256" key="8">
    <source>
        <dbReference type="SAM" id="SignalP"/>
    </source>
</evidence>
<evidence type="ECO:0000256" key="7">
    <source>
        <dbReference type="SAM" id="Phobius"/>
    </source>
</evidence>
<organism evidence="10">
    <name type="scientific">Auxenochlorella protothecoides</name>
    <name type="common">Green microalga</name>
    <name type="synonym">Chlorella protothecoides</name>
    <dbReference type="NCBI Taxonomy" id="3075"/>
    <lineage>
        <taxon>Eukaryota</taxon>
        <taxon>Viridiplantae</taxon>
        <taxon>Chlorophyta</taxon>
        <taxon>core chlorophytes</taxon>
        <taxon>Trebouxiophyceae</taxon>
        <taxon>Chlorellales</taxon>
        <taxon>Chlorellaceae</taxon>
        <taxon>Auxenochlorella</taxon>
    </lineage>
</organism>
<keyword evidence="2 7" id="KW-0812">Transmembrane</keyword>
<proteinExistence type="predicted"/>
<evidence type="ECO:0000256" key="5">
    <source>
        <dbReference type="ARBA" id="ARBA00023136"/>
    </source>
</evidence>
<evidence type="ECO:0000259" key="9">
    <source>
        <dbReference type="Pfam" id="PF23722"/>
    </source>
</evidence>
<dbReference type="Gene3D" id="2.130.10.130">
    <property type="entry name" value="Integrin alpha, N-terminal"/>
    <property type="match status" value="2"/>
</dbReference>
<feature type="domain" description="DEX1 C-terminal" evidence="9">
    <location>
        <begin position="742"/>
        <end position="865"/>
    </location>
</feature>
<keyword evidence="3 8" id="KW-0732">Signal</keyword>
<sequence>MITRWLWVVALFPAALAQVVGSTVHLDADRIAGNKFLQRSATKDSVVHSQQDEVPYSTCSHDLAIKWHARAGSAVYATPLITDLHSDGRRDIIVPAFVNSLEVVEGRGGAKQADFEAFHESTLHTSPLLFDADFDGVQDIVVATYGGEILFFKDNGEEASRRLVIPPLEVRRGWYEGLALDHVDHTRPDVTGAEQQTGGQGAGRRLLSQSEGGEAVPVLESTAGQQTVQERVPGDAAPRPEPDQVAPRGRATRLLAEEAGGAGAVGGQGLAVGAATPPGGQNATGSFGTVAGAMGTPGGQGNEPGGNAVGVEPGAHVISDEAADSYAELFGDVVEKDTVVEDFGSGVKMRIPSLRSLEEGNIGKQERPYGLAEGDIPAGGGVQPADLWEDEEWHAPDHTIPVGSFNLRVDAHVLATPAIADIDGDGHDELVAVVSYFYDRDYYEDERHRQELGLDVDISKYLAVGVIVYDLNRQTVKWRQHLDLSTDQTKFRAVSYSPPTLVDVNGDGKLEVVFGTSVGFLYVLNAVTGGALEGWPVQMGPILGAVVADDINDDGKLELVATDTLGNVAAFDGTGKEVWERHLESAISQSVTLGDVNGDGALEVVVGTASGHIHVMEGATGRDLTPFPYKAGGRIMAPILLVPLAASPSPTHLHLVVLAHDGFLYALHGADGCVEALDLGEVGYAQALADDLDGDGRLELLVASMGGDLYAVATPAPAHPLRAWTAAAQGLNGHTARWGRRGVWASADARAPRDVRGRTLPIRFTLLDGGAAARRRGAGAGGSNASWPVPGPGPWRVAATLTNTPLAHMAAAEAPVIGAADTVAAGGRYALEVPCPVARTTATVRLEARDRFGLLTCDEFSLSFHMHYYKLLKWLVSLPLAFTLAAVVLMGRQLELPM</sequence>
<evidence type="ECO:0000256" key="6">
    <source>
        <dbReference type="SAM" id="MobiDB-lite"/>
    </source>
</evidence>
<dbReference type="InterPro" id="IPR045232">
    <property type="entry name" value="FAM234"/>
</dbReference>
<evidence type="ECO:0000313" key="10">
    <source>
        <dbReference type="EMBL" id="JAT72052.1"/>
    </source>
</evidence>
<evidence type="ECO:0000256" key="2">
    <source>
        <dbReference type="ARBA" id="ARBA00022692"/>
    </source>
</evidence>
<keyword evidence="5 7" id="KW-0472">Membrane</keyword>
<evidence type="ECO:0000256" key="1">
    <source>
        <dbReference type="ARBA" id="ARBA00004167"/>
    </source>
</evidence>
<dbReference type="AlphaFoldDB" id="A0A1D1ZYN5"/>
<accession>A0A1D1ZYN5</accession>
<feature type="signal peptide" evidence="8">
    <location>
        <begin position="1"/>
        <end position="17"/>
    </location>
</feature>
<name>A0A1D1ZYN5_AUXPR</name>
<dbReference type="PANTHER" id="PTHR21419:SF23">
    <property type="entry name" value="PROTEIN DEFECTIVE IN EXINE FORMATION 1"/>
    <property type="match status" value="1"/>
</dbReference>
<gene>
    <name evidence="10" type="ORF">g.42726</name>
</gene>
<evidence type="ECO:0000256" key="3">
    <source>
        <dbReference type="ARBA" id="ARBA00022729"/>
    </source>
</evidence>
<comment type="subcellular location">
    <subcellularLocation>
        <location evidence="1">Membrane</location>
        <topology evidence="1">Single-pass membrane protein</topology>
    </subcellularLocation>
</comment>
<dbReference type="Pfam" id="PF13517">
    <property type="entry name" value="FG-GAP_3"/>
    <property type="match status" value="1"/>
</dbReference>
<dbReference type="GO" id="GO:0016020">
    <property type="term" value="C:membrane"/>
    <property type="evidence" value="ECO:0007669"/>
    <property type="project" value="UniProtKB-SubCell"/>
</dbReference>
<dbReference type="InterPro" id="IPR028994">
    <property type="entry name" value="Integrin_alpha_N"/>
</dbReference>
<feature type="chain" id="PRO_5008901289" description="DEX1 C-terminal domain-containing protein" evidence="8">
    <location>
        <begin position="18"/>
        <end position="898"/>
    </location>
</feature>
<evidence type="ECO:0000256" key="4">
    <source>
        <dbReference type="ARBA" id="ARBA00022989"/>
    </source>
</evidence>
<dbReference type="InterPro" id="IPR013517">
    <property type="entry name" value="FG-GAP"/>
</dbReference>
<dbReference type="EMBL" id="GDKF01006570">
    <property type="protein sequence ID" value="JAT72052.1"/>
    <property type="molecule type" value="Transcribed_RNA"/>
</dbReference>
<reference evidence="10" key="1">
    <citation type="submission" date="2015-08" db="EMBL/GenBank/DDBJ databases">
        <authorList>
            <person name="Babu N.S."/>
            <person name="Beckwith C.J."/>
            <person name="Beseler K.G."/>
            <person name="Brison A."/>
            <person name="Carone J.V."/>
            <person name="Caskin T.P."/>
            <person name="Diamond M."/>
            <person name="Durham M.E."/>
            <person name="Foxe J.M."/>
            <person name="Go M."/>
            <person name="Henderson B.A."/>
            <person name="Jones I.B."/>
            <person name="McGettigan J.A."/>
            <person name="Micheletti S.J."/>
            <person name="Nasrallah M.E."/>
            <person name="Ortiz D."/>
            <person name="Piller C.R."/>
            <person name="Privatt S.R."/>
            <person name="Schneider S.L."/>
            <person name="Sharp S."/>
            <person name="Smith T.C."/>
            <person name="Stanton J.D."/>
            <person name="Ullery H.E."/>
            <person name="Wilson R.J."/>
            <person name="Serrano M.G."/>
            <person name="Buck G."/>
            <person name="Lee V."/>
            <person name="Wang Y."/>
            <person name="Carvalho R."/>
            <person name="Voegtly L."/>
            <person name="Shi R."/>
            <person name="Duckworth R."/>
            <person name="Johnson A."/>
            <person name="Loviza R."/>
            <person name="Walstead R."/>
            <person name="Shah Z."/>
            <person name="Kiflezghi M."/>
            <person name="Wade K."/>
            <person name="Ball S.L."/>
            <person name="Bradley K.W."/>
            <person name="Asai D.J."/>
            <person name="Bowman C.A."/>
            <person name="Russell D.A."/>
            <person name="Pope W.H."/>
            <person name="Jacobs-Sera D."/>
            <person name="Hendrix R.W."/>
            <person name="Hatfull G.F."/>
        </authorList>
    </citation>
    <scope>NUCLEOTIDE SEQUENCE</scope>
</reference>